<dbReference type="EMBL" id="CP004354">
    <property type="protein sequence ID" value="AGG67084.1"/>
    <property type="molecule type" value="Genomic_DNA"/>
</dbReference>
<accession>M1ULU1</accession>
<dbReference type="KEGG" id="ccn:H924_08210"/>
<dbReference type="AlphaFoldDB" id="M1ULU1"/>
<evidence type="ECO:0008006" key="3">
    <source>
        <dbReference type="Google" id="ProtNLM"/>
    </source>
</evidence>
<dbReference type="Proteomes" id="UP000011760">
    <property type="component" value="Chromosome"/>
</dbReference>
<dbReference type="PATRIC" id="fig|1121353.3.peg.1674"/>
<organism evidence="1 2">
    <name type="scientific">Corynebacterium callunae DSM 20147</name>
    <dbReference type="NCBI Taxonomy" id="1121353"/>
    <lineage>
        <taxon>Bacteria</taxon>
        <taxon>Bacillati</taxon>
        <taxon>Actinomycetota</taxon>
        <taxon>Actinomycetes</taxon>
        <taxon>Mycobacteriales</taxon>
        <taxon>Corynebacteriaceae</taxon>
        <taxon>Corynebacterium</taxon>
    </lineage>
</organism>
<dbReference type="HOGENOM" id="CLU_179041_0_0_11"/>
<proteinExistence type="predicted"/>
<gene>
    <name evidence="1" type="ORF">H924_08210</name>
</gene>
<evidence type="ECO:0000313" key="1">
    <source>
        <dbReference type="EMBL" id="AGG67084.1"/>
    </source>
</evidence>
<evidence type="ECO:0000313" key="2">
    <source>
        <dbReference type="Proteomes" id="UP000011760"/>
    </source>
</evidence>
<dbReference type="STRING" id="1121353.H924_08210"/>
<dbReference type="Pfam" id="PF11248">
    <property type="entry name" value="DUF3046"/>
    <property type="match status" value="1"/>
</dbReference>
<name>M1ULU1_9CORY</name>
<keyword evidence="2" id="KW-1185">Reference proteome</keyword>
<dbReference type="eggNOG" id="ENOG502ZH1R">
    <property type="taxonomic scope" value="Bacteria"/>
</dbReference>
<dbReference type="InterPro" id="IPR021408">
    <property type="entry name" value="DUF3046"/>
</dbReference>
<reference evidence="1 2" key="1">
    <citation type="submission" date="2013-02" db="EMBL/GenBank/DDBJ databases">
        <title>The complete genome sequence of Corynebacterium callunae DSM 20147.</title>
        <authorList>
            <person name="Ruckert C."/>
            <person name="Albersmeier A."/>
            <person name="Kalinowski J."/>
        </authorList>
    </citation>
    <scope>NUCLEOTIDE SEQUENCE [LARGE SCALE GENOMIC DNA]</scope>
    <source>
        <strain evidence="1 2">DSM 20147</strain>
    </source>
</reference>
<sequence>MIVRMRLSEFRQLIADEFGQTKGEWIAHSHVLGKFGVTVNAAVENGEDLREVWIQLCDDFSIPEERRLGSDEIRY</sequence>
<protein>
    <recommendedName>
        <fullName evidence="3">DUF3046 domain-containing protein</fullName>
    </recommendedName>
</protein>